<reference evidence="3" key="1">
    <citation type="journal article" date="2019" name="Int. J. Syst. Evol. Microbiol.">
        <title>The Global Catalogue of Microorganisms (GCM) 10K type strain sequencing project: providing services to taxonomists for standard genome sequencing and annotation.</title>
        <authorList>
            <consortium name="The Broad Institute Genomics Platform"/>
            <consortium name="The Broad Institute Genome Sequencing Center for Infectious Disease"/>
            <person name="Wu L."/>
            <person name="Ma J."/>
        </authorList>
    </citation>
    <scope>NUCLEOTIDE SEQUENCE [LARGE SCALE GENOMIC DNA]</scope>
    <source>
        <strain evidence="3">KCTC 23713</strain>
    </source>
</reference>
<dbReference type="RefSeq" id="WP_189352490.1">
    <property type="nucleotide sequence ID" value="NZ_BMYP01000009.1"/>
</dbReference>
<dbReference type="InterPro" id="IPR052746">
    <property type="entry name" value="MlaB_ABC_Transporter"/>
</dbReference>
<organism evidence="2 3">
    <name type="scientific">Vogesella fluminis</name>
    <dbReference type="NCBI Taxonomy" id="1069161"/>
    <lineage>
        <taxon>Bacteria</taxon>
        <taxon>Pseudomonadati</taxon>
        <taxon>Pseudomonadota</taxon>
        <taxon>Betaproteobacteria</taxon>
        <taxon>Neisseriales</taxon>
        <taxon>Chromobacteriaceae</taxon>
        <taxon>Vogesella</taxon>
    </lineage>
</organism>
<keyword evidence="3" id="KW-1185">Reference proteome</keyword>
<dbReference type="SUPFAM" id="SSF52091">
    <property type="entry name" value="SpoIIaa-like"/>
    <property type="match status" value="1"/>
</dbReference>
<dbReference type="Pfam" id="PF13466">
    <property type="entry name" value="STAS_2"/>
    <property type="match status" value="1"/>
</dbReference>
<evidence type="ECO:0000259" key="1">
    <source>
        <dbReference type="PROSITE" id="PS50801"/>
    </source>
</evidence>
<dbReference type="InterPro" id="IPR058548">
    <property type="entry name" value="MlaB-like_STAS"/>
</dbReference>
<dbReference type="PROSITE" id="PS50801">
    <property type="entry name" value="STAS"/>
    <property type="match status" value="1"/>
</dbReference>
<accession>A0ABQ3HB13</accession>
<feature type="domain" description="STAS" evidence="1">
    <location>
        <begin position="10"/>
        <end position="98"/>
    </location>
</feature>
<dbReference type="PANTHER" id="PTHR35849">
    <property type="entry name" value="BLR2341 PROTEIN"/>
    <property type="match status" value="1"/>
</dbReference>
<name>A0ABQ3HB13_9NEIS</name>
<evidence type="ECO:0000313" key="2">
    <source>
        <dbReference type="EMBL" id="GHD73826.1"/>
    </source>
</evidence>
<gene>
    <name evidence="2" type="ORF">GCM10011419_09270</name>
</gene>
<sequence>MKLSETQSGVVRLDGALTMDSVADTQLQLDRMLVNGAMTLDFSGVSHCDSAALALLLALRRRKDARNIKLSHIPASLYGLARLYELTPLLELPPENRS</sequence>
<protein>
    <recommendedName>
        <fullName evidence="1">STAS domain-containing protein</fullName>
    </recommendedName>
</protein>
<comment type="caution">
    <text evidence="2">The sequence shown here is derived from an EMBL/GenBank/DDBJ whole genome shotgun (WGS) entry which is preliminary data.</text>
</comment>
<dbReference type="EMBL" id="BMYP01000009">
    <property type="protein sequence ID" value="GHD73826.1"/>
    <property type="molecule type" value="Genomic_DNA"/>
</dbReference>
<dbReference type="Gene3D" id="3.30.750.24">
    <property type="entry name" value="STAS domain"/>
    <property type="match status" value="1"/>
</dbReference>
<dbReference type="InterPro" id="IPR002645">
    <property type="entry name" value="STAS_dom"/>
</dbReference>
<evidence type="ECO:0000313" key="3">
    <source>
        <dbReference type="Proteomes" id="UP000662678"/>
    </source>
</evidence>
<proteinExistence type="predicted"/>
<dbReference type="Proteomes" id="UP000662678">
    <property type="component" value="Unassembled WGS sequence"/>
</dbReference>
<dbReference type="InterPro" id="IPR036513">
    <property type="entry name" value="STAS_dom_sf"/>
</dbReference>
<dbReference type="PANTHER" id="PTHR35849:SF2">
    <property type="entry name" value="BLR2341 PROTEIN"/>
    <property type="match status" value="1"/>
</dbReference>